<accession>W2P6A5</accession>
<dbReference type="Pfam" id="PF13637">
    <property type="entry name" value="Ank_4"/>
    <property type="match status" value="1"/>
</dbReference>
<reference evidence="1" key="1">
    <citation type="submission" date="2013-11" db="EMBL/GenBank/DDBJ databases">
        <title>The Genome Sequence of Phytophthora parasitica IAC_01/95.</title>
        <authorList>
            <consortium name="The Broad Institute Genomics Platform"/>
            <person name="Russ C."/>
            <person name="Tyler B."/>
            <person name="Panabieres F."/>
            <person name="Shan W."/>
            <person name="Tripathy S."/>
            <person name="Grunwald N."/>
            <person name="Machado M."/>
            <person name="Johnson C.S."/>
            <person name="Arredondo F."/>
            <person name="Hong C."/>
            <person name="Coffey M."/>
            <person name="Young S.K."/>
            <person name="Zeng Q."/>
            <person name="Gargeya S."/>
            <person name="Fitzgerald M."/>
            <person name="Abouelleil A."/>
            <person name="Alvarado L."/>
            <person name="Chapman S.B."/>
            <person name="Gainer-Dewar J."/>
            <person name="Goldberg J."/>
            <person name="Griggs A."/>
            <person name="Gujja S."/>
            <person name="Hansen M."/>
            <person name="Howarth C."/>
            <person name="Imamovic A."/>
            <person name="Ireland A."/>
            <person name="Larimer J."/>
            <person name="McCowan C."/>
            <person name="Murphy C."/>
            <person name="Pearson M."/>
            <person name="Poon T.W."/>
            <person name="Priest M."/>
            <person name="Roberts A."/>
            <person name="Saif S."/>
            <person name="Shea T."/>
            <person name="Sykes S."/>
            <person name="Wortman J."/>
            <person name="Nusbaum C."/>
            <person name="Birren B."/>
        </authorList>
    </citation>
    <scope>NUCLEOTIDE SEQUENCE [LARGE SCALE GENOMIC DNA]</scope>
    <source>
        <strain evidence="1">IAC_01/95</strain>
    </source>
</reference>
<dbReference type="InterPro" id="IPR002110">
    <property type="entry name" value="Ankyrin_rpt"/>
</dbReference>
<gene>
    <name evidence="1" type="ORF">L914_00523</name>
</gene>
<dbReference type="EMBL" id="KI690482">
    <property type="protein sequence ID" value="ETM56517.1"/>
    <property type="molecule type" value="Genomic_DNA"/>
</dbReference>
<dbReference type="AlphaFoldDB" id="W2P6A5"/>
<organism evidence="1">
    <name type="scientific">Phytophthora nicotianae</name>
    <name type="common">Potato buckeye rot agent</name>
    <name type="synonym">Phytophthora parasitica</name>
    <dbReference type="NCBI Taxonomy" id="4792"/>
    <lineage>
        <taxon>Eukaryota</taxon>
        <taxon>Sar</taxon>
        <taxon>Stramenopiles</taxon>
        <taxon>Oomycota</taxon>
        <taxon>Peronosporomycetes</taxon>
        <taxon>Peronosporales</taxon>
        <taxon>Peronosporaceae</taxon>
        <taxon>Phytophthora</taxon>
    </lineage>
</organism>
<proteinExistence type="predicted"/>
<evidence type="ECO:0000313" key="1">
    <source>
        <dbReference type="EMBL" id="ETM56517.1"/>
    </source>
</evidence>
<dbReference type="Proteomes" id="UP000054532">
    <property type="component" value="Unassembled WGS sequence"/>
</dbReference>
<sequence>MHLLHLKLSLFSREAVDSKTRHPKFRQYQFTESVLNSVILGNLEMAQLLSAHFTECSVPSEVIHCAAQFGRAEIVHWLTDNHDDTTWGACIAAVAIGKIIVSWPGGYLNGSR</sequence>
<name>W2P6A5_PHYNI</name>
<dbReference type="SUPFAM" id="SSF140860">
    <property type="entry name" value="Pseudo ankyrin repeat-like"/>
    <property type="match status" value="1"/>
</dbReference>
<protein>
    <submittedName>
        <fullName evidence="1">Uncharacterized protein</fullName>
    </submittedName>
</protein>